<dbReference type="Pfam" id="PF06749">
    <property type="entry name" value="DUF1218"/>
    <property type="match status" value="1"/>
</dbReference>
<keyword evidence="5 7" id="KW-0472">Membrane</keyword>
<evidence type="ECO:0000256" key="6">
    <source>
        <dbReference type="ARBA" id="ARBA00029467"/>
    </source>
</evidence>
<dbReference type="InterPro" id="IPR009606">
    <property type="entry name" value="DEAL/Modifying_wall_lignin1/2"/>
</dbReference>
<sequence length="132" mass="14122">VKYYRSLTFKCRVASDGGFQLGIAAASLLLAAHIVCNVSGGCRWTTPHVVAAAFLLLSWISFITGMGLLIVGLISNSKSKEFCSLTNHKLLAIGGLVAFIHGVVSVAYYVVATMVTIEEKRNDIEGSNLENT</sequence>
<proteinExistence type="inferred from homology"/>
<keyword evidence="9" id="KW-1185">Reference proteome</keyword>
<feature type="transmembrane region" description="Helical" evidence="7">
    <location>
        <begin position="21"/>
        <end position="40"/>
    </location>
</feature>
<feature type="non-terminal residue" evidence="8">
    <location>
        <position position="132"/>
    </location>
</feature>
<dbReference type="Proteomes" id="UP000824469">
    <property type="component" value="Unassembled WGS sequence"/>
</dbReference>
<feature type="transmembrane region" description="Helical" evidence="7">
    <location>
        <begin position="52"/>
        <end position="74"/>
    </location>
</feature>
<reference evidence="8 9" key="1">
    <citation type="journal article" date="2021" name="Nat. Plants">
        <title>The Taxus genome provides insights into paclitaxel biosynthesis.</title>
        <authorList>
            <person name="Xiong X."/>
            <person name="Gou J."/>
            <person name="Liao Q."/>
            <person name="Li Y."/>
            <person name="Zhou Q."/>
            <person name="Bi G."/>
            <person name="Li C."/>
            <person name="Du R."/>
            <person name="Wang X."/>
            <person name="Sun T."/>
            <person name="Guo L."/>
            <person name="Liang H."/>
            <person name="Lu P."/>
            <person name="Wu Y."/>
            <person name="Zhang Z."/>
            <person name="Ro D.K."/>
            <person name="Shang Y."/>
            <person name="Huang S."/>
            <person name="Yan J."/>
        </authorList>
    </citation>
    <scope>NUCLEOTIDE SEQUENCE [LARGE SCALE GENOMIC DNA]</scope>
    <source>
        <strain evidence="8">Ta-2019</strain>
    </source>
</reference>
<feature type="transmembrane region" description="Helical" evidence="7">
    <location>
        <begin position="90"/>
        <end position="111"/>
    </location>
</feature>
<protein>
    <submittedName>
        <fullName evidence="8">Uncharacterized protein</fullName>
    </submittedName>
</protein>
<evidence type="ECO:0000256" key="4">
    <source>
        <dbReference type="ARBA" id="ARBA00022989"/>
    </source>
</evidence>
<organism evidence="8 9">
    <name type="scientific">Taxus chinensis</name>
    <name type="common">Chinese yew</name>
    <name type="synonym">Taxus wallichiana var. chinensis</name>
    <dbReference type="NCBI Taxonomy" id="29808"/>
    <lineage>
        <taxon>Eukaryota</taxon>
        <taxon>Viridiplantae</taxon>
        <taxon>Streptophyta</taxon>
        <taxon>Embryophyta</taxon>
        <taxon>Tracheophyta</taxon>
        <taxon>Spermatophyta</taxon>
        <taxon>Pinopsida</taxon>
        <taxon>Pinidae</taxon>
        <taxon>Conifers II</taxon>
        <taxon>Cupressales</taxon>
        <taxon>Taxaceae</taxon>
        <taxon>Taxus</taxon>
    </lineage>
</organism>
<evidence type="ECO:0000256" key="7">
    <source>
        <dbReference type="SAM" id="Phobius"/>
    </source>
</evidence>
<dbReference type="EMBL" id="JAHRHJ020000001">
    <property type="protein sequence ID" value="KAH9329747.1"/>
    <property type="molecule type" value="Genomic_DNA"/>
</dbReference>
<dbReference type="AlphaFoldDB" id="A0AA38GXP9"/>
<keyword evidence="3" id="KW-0732">Signal</keyword>
<evidence type="ECO:0000256" key="3">
    <source>
        <dbReference type="ARBA" id="ARBA00022729"/>
    </source>
</evidence>
<keyword evidence="4 7" id="KW-1133">Transmembrane helix</keyword>
<comment type="subcellular location">
    <subcellularLocation>
        <location evidence="1">Endomembrane system</location>
        <topology evidence="1">Multi-pass membrane protein</topology>
    </subcellularLocation>
</comment>
<evidence type="ECO:0000256" key="1">
    <source>
        <dbReference type="ARBA" id="ARBA00004127"/>
    </source>
</evidence>
<name>A0AA38GXP9_TAXCH</name>
<dbReference type="GO" id="GO:0012505">
    <property type="term" value="C:endomembrane system"/>
    <property type="evidence" value="ECO:0007669"/>
    <property type="project" value="UniProtKB-SubCell"/>
</dbReference>
<evidence type="ECO:0000313" key="8">
    <source>
        <dbReference type="EMBL" id="KAH9329747.1"/>
    </source>
</evidence>
<keyword evidence="2 7" id="KW-0812">Transmembrane</keyword>
<accession>A0AA38GXP9</accession>
<comment type="similarity">
    <text evidence="6">Belongs to the DESIGUAL family.</text>
</comment>
<gene>
    <name evidence="8" type="ORF">KI387_001855</name>
</gene>
<dbReference type="OMA" id="FKCRVAS"/>
<evidence type="ECO:0000256" key="2">
    <source>
        <dbReference type="ARBA" id="ARBA00022692"/>
    </source>
</evidence>
<evidence type="ECO:0000313" key="9">
    <source>
        <dbReference type="Proteomes" id="UP000824469"/>
    </source>
</evidence>
<evidence type="ECO:0000256" key="5">
    <source>
        <dbReference type="ARBA" id="ARBA00023136"/>
    </source>
</evidence>
<dbReference type="InterPro" id="IPR052222">
    <property type="entry name" value="DESIGUAL"/>
</dbReference>
<comment type="caution">
    <text evidence="8">The sequence shown here is derived from an EMBL/GenBank/DDBJ whole genome shotgun (WGS) entry which is preliminary data.</text>
</comment>
<dbReference type="PANTHER" id="PTHR31769">
    <property type="entry name" value="OS07G0462200 PROTEIN-RELATED"/>
    <property type="match status" value="1"/>
</dbReference>